<dbReference type="CDD" id="cd06261">
    <property type="entry name" value="TM_PBP2"/>
    <property type="match status" value="1"/>
</dbReference>
<feature type="transmembrane region" description="Helical" evidence="7">
    <location>
        <begin position="137"/>
        <end position="159"/>
    </location>
</feature>
<keyword evidence="4 7" id="KW-0812">Transmembrane</keyword>
<dbReference type="InterPro" id="IPR045621">
    <property type="entry name" value="BPD_transp_1_N"/>
</dbReference>
<keyword evidence="2 7" id="KW-0813">Transport</keyword>
<protein>
    <submittedName>
        <fullName evidence="9">Peptide ABC transporter permease</fullName>
    </submittedName>
</protein>
<dbReference type="OrthoDB" id="9805855at2"/>
<dbReference type="PROSITE" id="PS50928">
    <property type="entry name" value="ABC_TM1"/>
    <property type="match status" value="1"/>
</dbReference>
<evidence type="ECO:0000313" key="9">
    <source>
        <dbReference type="EMBL" id="PRD55349.1"/>
    </source>
</evidence>
<proteinExistence type="inferred from homology"/>
<evidence type="ECO:0000259" key="8">
    <source>
        <dbReference type="PROSITE" id="PS50928"/>
    </source>
</evidence>
<comment type="subcellular location">
    <subcellularLocation>
        <location evidence="1 7">Cell membrane</location>
        <topology evidence="1 7">Multi-pass membrane protein</topology>
    </subcellularLocation>
</comment>
<dbReference type="EMBL" id="PVBT01000002">
    <property type="protein sequence ID" value="PRD55349.1"/>
    <property type="molecule type" value="Genomic_DNA"/>
</dbReference>
<dbReference type="GO" id="GO:0071916">
    <property type="term" value="F:dipeptide transmembrane transporter activity"/>
    <property type="evidence" value="ECO:0007669"/>
    <property type="project" value="TreeGrafter"/>
</dbReference>
<dbReference type="InterPro" id="IPR035906">
    <property type="entry name" value="MetI-like_sf"/>
</dbReference>
<dbReference type="SUPFAM" id="SSF161098">
    <property type="entry name" value="MetI-like"/>
    <property type="match status" value="1"/>
</dbReference>
<dbReference type="Gene3D" id="1.10.3720.10">
    <property type="entry name" value="MetI-like"/>
    <property type="match status" value="1"/>
</dbReference>
<dbReference type="PANTHER" id="PTHR43163:SF8">
    <property type="entry name" value="D,D-DIPEPTIDE TRANSPORT SYSTEM PERMEASE PROTEIN DDPB-RELATED"/>
    <property type="match status" value="1"/>
</dbReference>
<accession>A0A2S9JQB2</accession>
<evidence type="ECO:0000256" key="3">
    <source>
        <dbReference type="ARBA" id="ARBA00022475"/>
    </source>
</evidence>
<evidence type="ECO:0000256" key="7">
    <source>
        <dbReference type="RuleBase" id="RU363032"/>
    </source>
</evidence>
<comment type="caution">
    <text evidence="9">The sequence shown here is derived from an EMBL/GenBank/DDBJ whole genome shotgun (WGS) entry which is preliminary data.</text>
</comment>
<evidence type="ECO:0000256" key="2">
    <source>
        <dbReference type="ARBA" id="ARBA00022448"/>
    </source>
</evidence>
<gene>
    <name evidence="9" type="ORF">C5750_09295</name>
</gene>
<keyword evidence="6 7" id="KW-0472">Membrane</keyword>
<evidence type="ECO:0000256" key="6">
    <source>
        <dbReference type="ARBA" id="ARBA00023136"/>
    </source>
</evidence>
<feature type="transmembrane region" description="Helical" evidence="7">
    <location>
        <begin position="105"/>
        <end position="125"/>
    </location>
</feature>
<evidence type="ECO:0000256" key="1">
    <source>
        <dbReference type="ARBA" id="ARBA00004651"/>
    </source>
</evidence>
<feature type="transmembrane region" description="Helical" evidence="7">
    <location>
        <begin position="12"/>
        <end position="32"/>
    </location>
</feature>
<sequence>MTITRIIVPRLILLFFVVFGVAIITFAISHLIPGDPARLIAGDRASAETLENVRRDLGLDRPVTDQFVIYVRNLLHGDLGTSLRTRRPVAADIATFLPATLELGLLSLVLAVLIGVPLGVFSAIYKDGPIDQIARTVSVCGISMPVFWFGMVVILLFYAKLQILPGSGRLAMAFAAPQRVTGFFLIDTLLEGRFDAFLSAVRHLILPTFVLAFANLGVITRQIRASMLDVLQEDYIRTARASGLRRRVVIFNHALRNALIPSITLLGLALGDLLYGAVLTETIFAWPGMGTYVVTSIQTLDFPAIMGFTVVASIGYVLINLVIDLAYMLADPQIREVG</sequence>
<evidence type="ECO:0000256" key="5">
    <source>
        <dbReference type="ARBA" id="ARBA00022989"/>
    </source>
</evidence>
<dbReference type="GO" id="GO:0005886">
    <property type="term" value="C:plasma membrane"/>
    <property type="evidence" value="ECO:0007669"/>
    <property type="project" value="UniProtKB-SubCell"/>
</dbReference>
<dbReference type="PANTHER" id="PTHR43163">
    <property type="entry name" value="DIPEPTIDE TRANSPORT SYSTEM PERMEASE PROTEIN DPPB-RELATED"/>
    <property type="match status" value="1"/>
</dbReference>
<keyword evidence="5 7" id="KW-1133">Transmembrane helix</keyword>
<keyword evidence="3" id="KW-1003">Cell membrane</keyword>
<dbReference type="AlphaFoldDB" id="A0A2S9JQB2"/>
<evidence type="ECO:0000313" key="10">
    <source>
        <dbReference type="Proteomes" id="UP000238563"/>
    </source>
</evidence>
<dbReference type="Proteomes" id="UP000238563">
    <property type="component" value="Unassembled WGS sequence"/>
</dbReference>
<dbReference type="InterPro" id="IPR000515">
    <property type="entry name" value="MetI-like"/>
</dbReference>
<feature type="transmembrane region" description="Helical" evidence="7">
    <location>
        <begin position="200"/>
        <end position="219"/>
    </location>
</feature>
<dbReference type="Pfam" id="PF19300">
    <property type="entry name" value="BPD_transp_1_N"/>
    <property type="match status" value="1"/>
</dbReference>
<feature type="transmembrane region" description="Helical" evidence="7">
    <location>
        <begin position="305"/>
        <end position="330"/>
    </location>
</feature>
<feature type="domain" description="ABC transmembrane type-1" evidence="8">
    <location>
        <begin position="97"/>
        <end position="327"/>
    </location>
</feature>
<reference evidence="9 10" key="1">
    <citation type="submission" date="2018-02" db="EMBL/GenBank/DDBJ databases">
        <title>The draft genome of Phyllobacterium myrsinacearum DSM5892.</title>
        <authorList>
            <person name="Li L."/>
            <person name="Liu L."/>
            <person name="Zhang X."/>
            <person name="Wang T."/>
        </authorList>
    </citation>
    <scope>NUCLEOTIDE SEQUENCE [LARGE SCALE GENOMIC DNA]</scope>
    <source>
        <strain evidence="9 10">DSM 5892</strain>
    </source>
</reference>
<organism evidence="9 10">
    <name type="scientific">Phyllobacterium myrsinacearum</name>
    <dbReference type="NCBI Taxonomy" id="28101"/>
    <lineage>
        <taxon>Bacteria</taxon>
        <taxon>Pseudomonadati</taxon>
        <taxon>Pseudomonadota</taxon>
        <taxon>Alphaproteobacteria</taxon>
        <taxon>Hyphomicrobiales</taxon>
        <taxon>Phyllobacteriaceae</taxon>
        <taxon>Phyllobacterium</taxon>
    </lineage>
</organism>
<evidence type="ECO:0000256" key="4">
    <source>
        <dbReference type="ARBA" id="ARBA00022692"/>
    </source>
</evidence>
<feature type="transmembrane region" description="Helical" evidence="7">
    <location>
        <begin position="263"/>
        <end position="285"/>
    </location>
</feature>
<dbReference type="RefSeq" id="WP_105733578.1">
    <property type="nucleotide sequence ID" value="NZ_PVBT01000002.1"/>
</dbReference>
<dbReference type="Pfam" id="PF00528">
    <property type="entry name" value="BPD_transp_1"/>
    <property type="match status" value="1"/>
</dbReference>
<comment type="similarity">
    <text evidence="7">Belongs to the binding-protein-dependent transport system permease family.</text>
</comment>
<keyword evidence="10" id="KW-1185">Reference proteome</keyword>
<name>A0A2S9JQB2_9HYPH</name>